<evidence type="ECO:0000313" key="3">
    <source>
        <dbReference type="EMBL" id="AAM08873.1"/>
    </source>
</evidence>
<dbReference type="AlphaFoldDB" id="A0A5S6R7R8"/>
<sequence>MDRLLNIPGALLGSIDNIELALIRSATFDRWWAKWKKHLFHQSTSRPQNLHLLTSAKVKKEGQVVGRQIPPKGKASKKHKATAADDLPALDLDVEECLDNEEMEQAIEEAVADVSETREGGQTPPVDPPSLKKVQSPVKIHLSPRSPSPSRQESGEQTPSTGHDLDVGLPEQPNLAAPGLADMLSFDINQFMDEEGEEITSKVLALLNDDVRGKLVEIADRLGSSLDSLVDNCGPIRDRFEEIQRQILDAYANAISPVVYLEQHRLKLERAMQQIADRRQRAELETTIQANRLSIKGDKAKLDEMEAGPSST</sequence>
<name>A0A5S6R7R8_ORYSJ</name>
<gene>
    <name evidence="3" type="ORF">OSJNBb0047B19.19</name>
</gene>
<proteinExistence type="predicted"/>
<reference evidence="4" key="1">
    <citation type="journal article" date="2005" name="Nature">
        <title>The map-based sequence of the rice genome.</title>
        <authorList>
            <consortium name="International rice genome sequencing project (IRGSP)"/>
            <person name="Matsumoto T."/>
            <person name="Wu J."/>
            <person name="Kanamori H."/>
            <person name="Katayose Y."/>
            <person name="Fujisawa M."/>
            <person name="Namiki N."/>
            <person name="Mizuno H."/>
            <person name="Yamamoto K."/>
            <person name="Antonio B.A."/>
            <person name="Baba T."/>
            <person name="Sakata K."/>
            <person name="Nagamura Y."/>
            <person name="Aoki H."/>
            <person name="Arikawa K."/>
            <person name="Arita K."/>
            <person name="Bito T."/>
            <person name="Chiden Y."/>
            <person name="Fujitsuka N."/>
            <person name="Fukunaka R."/>
            <person name="Hamada M."/>
            <person name="Harada C."/>
            <person name="Hayashi A."/>
            <person name="Hijishita S."/>
            <person name="Honda M."/>
            <person name="Hosokawa S."/>
            <person name="Ichikawa Y."/>
            <person name="Idonuma A."/>
            <person name="Iijima M."/>
            <person name="Ikeda M."/>
            <person name="Ikeno M."/>
            <person name="Ito K."/>
            <person name="Ito S."/>
            <person name="Ito T."/>
            <person name="Ito Y."/>
            <person name="Ito Y."/>
            <person name="Iwabuchi A."/>
            <person name="Kamiya K."/>
            <person name="Karasawa W."/>
            <person name="Kurita K."/>
            <person name="Katagiri S."/>
            <person name="Kikuta A."/>
            <person name="Kobayashi H."/>
            <person name="Kobayashi N."/>
            <person name="Machita K."/>
            <person name="Maehara T."/>
            <person name="Masukawa M."/>
            <person name="Mizubayashi T."/>
            <person name="Mukai Y."/>
            <person name="Nagasaki H."/>
            <person name="Nagata Y."/>
            <person name="Naito S."/>
            <person name="Nakashima M."/>
            <person name="Nakama Y."/>
            <person name="Nakamichi Y."/>
            <person name="Nakamura M."/>
            <person name="Meguro A."/>
            <person name="Negishi M."/>
            <person name="Ohta I."/>
            <person name="Ohta T."/>
            <person name="Okamoto M."/>
            <person name="Ono N."/>
            <person name="Saji S."/>
            <person name="Sakaguchi M."/>
            <person name="Sakai K."/>
            <person name="Shibata M."/>
            <person name="Shimokawa T."/>
            <person name="Song J."/>
            <person name="Takazaki Y."/>
            <person name="Terasawa K."/>
            <person name="Tsugane M."/>
            <person name="Tsuji K."/>
            <person name="Ueda S."/>
            <person name="Waki K."/>
            <person name="Yamagata H."/>
            <person name="Yamamoto M."/>
            <person name="Yamamoto S."/>
            <person name="Yamane H."/>
            <person name="Yoshiki S."/>
            <person name="Yoshihara R."/>
            <person name="Yukawa K."/>
            <person name="Zhong H."/>
            <person name="Yano M."/>
            <person name="Yuan Q."/>
            <person name="Ouyang S."/>
            <person name="Liu J."/>
            <person name="Jones K.M."/>
            <person name="Gansberger K."/>
            <person name="Moffat K."/>
            <person name="Hill J."/>
            <person name="Bera J."/>
            <person name="Fadrosh D."/>
            <person name="Jin S."/>
            <person name="Johri S."/>
            <person name="Kim M."/>
            <person name="Overton L."/>
            <person name="Reardon M."/>
            <person name="Tsitrin T."/>
            <person name="Vuong H."/>
            <person name="Weaver B."/>
            <person name="Ciecko A."/>
            <person name="Tallon L."/>
            <person name="Jackson J."/>
            <person name="Pai G."/>
            <person name="Aken S.V."/>
            <person name="Utterback T."/>
            <person name="Reidmuller S."/>
            <person name="Feldblyum T."/>
            <person name="Hsiao J."/>
            <person name="Zismann V."/>
            <person name="Iobst S."/>
            <person name="de Vazeille A.R."/>
            <person name="Buell C.R."/>
            <person name="Ying K."/>
            <person name="Li Y."/>
            <person name="Lu T."/>
            <person name="Huang Y."/>
            <person name="Zhao Q."/>
            <person name="Feng Q."/>
            <person name="Zhang L."/>
            <person name="Zhu J."/>
            <person name="Weng Q."/>
            <person name="Mu J."/>
            <person name="Lu Y."/>
            <person name="Fan D."/>
            <person name="Liu Y."/>
            <person name="Guan J."/>
            <person name="Zhang Y."/>
            <person name="Yu S."/>
            <person name="Liu X."/>
            <person name="Zhang Y."/>
            <person name="Hong G."/>
            <person name="Han B."/>
            <person name="Choisne N."/>
            <person name="Demange N."/>
            <person name="Orjeda G."/>
            <person name="Samain S."/>
            <person name="Cattolico L."/>
            <person name="Pelletier E."/>
            <person name="Couloux A."/>
            <person name="Segurens B."/>
            <person name="Wincker P."/>
            <person name="D'Hont A."/>
            <person name="Scarpelli C."/>
            <person name="Weissenbach J."/>
            <person name="Salanoubat M."/>
            <person name="Quetier F."/>
            <person name="Yu Y."/>
            <person name="Kim H.R."/>
            <person name="Rambo T."/>
            <person name="Currie J."/>
            <person name="Collura K."/>
            <person name="Luo M."/>
            <person name="Yang T."/>
            <person name="Ammiraju J.S.S."/>
            <person name="Engler F."/>
            <person name="Soderlund C."/>
            <person name="Wing R.A."/>
            <person name="Palmer L.E."/>
            <person name="de la Bastide M."/>
            <person name="Spiegel L."/>
            <person name="Nascimento L."/>
            <person name="Zutavern T."/>
            <person name="O'Shaughnessy A."/>
            <person name="Dike S."/>
            <person name="Dedhia N."/>
            <person name="Preston R."/>
            <person name="Balija V."/>
            <person name="McCombie W.R."/>
            <person name="Chow T."/>
            <person name="Chen H."/>
            <person name="Chung M."/>
            <person name="Chen C."/>
            <person name="Shaw J."/>
            <person name="Wu H."/>
            <person name="Hsiao K."/>
            <person name="Chao Y."/>
            <person name="Chu M."/>
            <person name="Cheng C."/>
            <person name="Hour A."/>
            <person name="Lee P."/>
            <person name="Lin S."/>
            <person name="Lin Y."/>
            <person name="Liou J."/>
            <person name="Liu S."/>
            <person name="Hsing Y."/>
            <person name="Raghuvanshi S."/>
            <person name="Mohanty A."/>
            <person name="Bharti A.K."/>
            <person name="Gaur A."/>
            <person name="Gupta V."/>
            <person name="Kumar D."/>
            <person name="Ravi V."/>
            <person name="Vij S."/>
            <person name="Kapur A."/>
            <person name="Khurana P."/>
            <person name="Khurana P."/>
            <person name="Khurana J.P."/>
            <person name="Tyagi A.K."/>
            <person name="Gaikwad K."/>
            <person name="Singh A."/>
            <person name="Dalal V."/>
            <person name="Srivastava S."/>
            <person name="Dixit A."/>
            <person name="Pal A.K."/>
            <person name="Ghazi I.A."/>
            <person name="Yadav M."/>
            <person name="Pandit A."/>
            <person name="Bhargava A."/>
            <person name="Sureshbabu K."/>
            <person name="Batra K."/>
            <person name="Sharma T.R."/>
            <person name="Mohapatra T."/>
            <person name="Singh N.K."/>
            <person name="Messing J."/>
            <person name="Nelson A.B."/>
            <person name="Fuks G."/>
            <person name="Kavchok S."/>
            <person name="Keizer G."/>
            <person name="Linton E."/>
            <person name="Llaca V."/>
            <person name="Song R."/>
            <person name="Tanyolac B."/>
            <person name="Young S."/>
            <person name="Ho-Il K."/>
            <person name="Hahn J.H."/>
            <person name="Sangsakoo G."/>
            <person name="Vanavichit A."/>
            <person name="de Mattos Luiz.A.T."/>
            <person name="Zimmer P.D."/>
            <person name="Malone G."/>
            <person name="Dellagostin O."/>
            <person name="de Oliveira A.C."/>
            <person name="Bevan M."/>
            <person name="Bancroft I."/>
            <person name="Minx P."/>
            <person name="Cordum H."/>
            <person name="Wilson R."/>
            <person name="Cheng Z."/>
            <person name="Jin W."/>
            <person name="Jiang J."/>
            <person name="Leong S.A."/>
            <person name="Iwama H."/>
            <person name="Gojobori T."/>
            <person name="Itoh T."/>
            <person name="Niimura Y."/>
            <person name="Fujii Y."/>
            <person name="Habara T."/>
            <person name="Sakai H."/>
            <person name="Sato Y."/>
            <person name="Wilson G."/>
            <person name="Kumar K."/>
            <person name="McCouch S."/>
            <person name="Juretic N."/>
            <person name="Hoen D."/>
            <person name="Wright S."/>
            <person name="Bruskiewich R."/>
            <person name="Bureau T."/>
            <person name="Miyao A."/>
            <person name="Hirochika H."/>
            <person name="Nishikawa T."/>
            <person name="Kadowaki K."/>
            <person name="Sugiura M."/>
            <person name="Burr B."/>
            <person name="Sasaki T."/>
        </authorList>
    </citation>
    <scope>NUCLEOTIDE SEQUENCE [LARGE SCALE GENOMIC DNA]</scope>
    <source>
        <strain evidence="4">cv. Nipponbare</strain>
    </source>
</reference>
<dbReference type="Proteomes" id="UP000000763">
    <property type="component" value="Chromosome 10"/>
</dbReference>
<feature type="domain" description="DUF1409" evidence="2">
    <location>
        <begin position="221"/>
        <end position="268"/>
    </location>
</feature>
<dbReference type="Pfam" id="PF07197">
    <property type="entry name" value="DUF1409"/>
    <property type="match status" value="1"/>
</dbReference>
<dbReference type="InterPro" id="IPR010811">
    <property type="entry name" value="DUF1409"/>
</dbReference>
<organism evidence="3 4">
    <name type="scientific">Oryza sativa subsp. japonica</name>
    <name type="common">Rice</name>
    <dbReference type="NCBI Taxonomy" id="39947"/>
    <lineage>
        <taxon>Eukaryota</taxon>
        <taxon>Viridiplantae</taxon>
        <taxon>Streptophyta</taxon>
        <taxon>Embryophyta</taxon>
        <taxon>Tracheophyta</taxon>
        <taxon>Spermatophyta</taxon>
        <taxon>Magnoliopsida</taxon>
        <taxon>Liliopsida</taxon>
        <taxon>Poales</taxon>
        <taxon>Poaceae</taxon>
        <taxon>BOP clade</taxon>
        <taxon>Oryzoideae</taxon>
        <taxon>Oryzeae</taxon>
        <taxon>Oryzinae</taxon>
        <taxon>Oryza</taxon>
        <taxon>Oryza sativa</taxon>
    </lineage>
</organism>
<evidence type="ECO:0000313" key="4">
    <source>
        <dbReference type="Proteomes" id="UP000000763"/>
    </source>
</evidence>
<evidence type="ECO:0000256" key="1">
    <source>
        <dbReference type="SAM" id="MobiDB-lite"/>
    </source>
</evidence>
<dbReference type="EMBL" id="AC113339">
    <property type="protein sequence ID" value="AAM08873.1"/>
    <property type="molecule type" value="Genomic_DNA"/>
</dbReference>
<accession>A0A5S6R7R8</accession>
<reference evidence="4" key="2">
    <citation type="journal article" date="2008" name="Nucleic Acids Res.">
        <title>The rice annotation project database (RAP-DB): 2008 update.</title>
        <authorList>
            <consortium name="The rice annotation project (RAP)"/>
        </authorList>
    </citation>
    <scope>GENOME REANNOTATION</scope>
    <source>
        <strain evidence="4">cv. Nipponbare</strain>
    </source>
</reference>
<protein>
    <recommendedName>
        <fullName evidence="2">DUF1409 domain-containing protein</fullName>
    </recommendedName>
</protein>
<evidence type="ECO:0000259" key="2">
    <source>
        <dbReference type="Pfam" id="PF07197"/>
    </source>
</evidence>
<feature type="region of interest" description="Disordered" evidence="1">
    <location>
        <begin position="113"/>
        <end position="176"/>
    </location>
</feature>